<feature type="domain" description="Dihydroorotate dehydrogenase catalytic" evidence="3">
    <location>
        <begin position="59"/>
        <end position="252"/>
    </location>
</feature>
<evidence type="ECO:0000313" key="4">
    <source>
        <dbReference type="EMBL" id="KKM21121.1"/>
    </source>
</evidence>
<dbReference type="InterPro" id="IPR005720">
    <property type="entry name" value="Dihydroorotate_DH_cat"/>
</dbReference>
<protein>
    <recommendedName>
        <fullName evidence="3">Dihydroorotate dehydrogenase catalytic domain-containing protein</fullName>
    </recommendedName>
</protein>
<dbReference type="GO" id="GO:0017113">
    <property type="term" value="F:dihydropyrimidine dehydrogenase (NADP+) activity"/>
    <property type="evidence" value="ECO:0007669"/>
    <property type="project" value="TreeGrafter"/>
</dbReference>
<organism evidence="4">
    <name type="scientific">marine sediment metagenome</name>
    <dbReference type="NCBI Taxonomy" id="412755"/>
    <lineage>
        <taxon>unclassified sequences</taxon>
        <taxon>metagenomes</taxon>
        <taxon>ecological metagenomes</taxon>
    </lineage>
</organism>
<dbReference type="GO" id="GO:0006212">
    <property type="term" value="P:uracil catabolic process"/>
    <property type="evidence" value="ECO:0007669"/>
    <property type="project" value="TreeGrafter"/>
</dbReference>
<dbReference type="Pfam" id="PF01180">
    <property type="entry name" value="DHO_dh"/>
    <property type="match status" value="1"/>
</dbReference>
<dbReference type="InterPro" id="IPR013785">
    <property type="entry name" value="Aldolase_TIM"/>
</dbReference>
<evidence type="ECO:0000259" key="3">
    <source>
        <dbReference type="Pfam" id="PF01180"/>
    </source>
</evidence>
<keyword evidence="1" id="KW-0560">Oxidoreductase</keyword>
<dbReference type="Gene3D" id="3.20.20.70">
    <property type="entry name" value="Aldolase class I"/>
    <property type="match status" value="1"/>
</dbReference>
<dbReference type="GO" id="GO:0050661">
    <property type="term" value="F:NADP binding"/>
    <property type="evidence" value="ECO:0007669"/>
    <property type="project" value="TreeGrafter"/>
</dbReference>
<dbReference type="PANTHER" id="PTHR43073:SF2">
    <property type="entry name" value="DIHYDROPYRIMIDINE DEHYDROGENASE [NADP(+)]"/>
    <property type="match status" value="1"/>
</dbReference>
<name>A0A0F9I071_9ZZZZ</name>
<evidence type="ECO:0000256" key="2">
    <source>
        <dbReference type="SAM" id="MobiDB-lite"/>
    </source>
</evidence>
<comment type="caution">
    <text evidence="4">The sequence shown here is derived from an EMBL/GenBank/DDBJ whole genome shotgun (WGS) entry which is preliminary data.</text>
</comment>
<proteinExistence type="predicted"/>
<dbReference type="GO" id="GO:0002058">
    <property type="term" value="F:uracil binding"/>
    <property type="evidence" value="ECO:0007669"/>
    <property type="project" value="TreeGrafter"/>
</dbReference>
<feature type="region of interest" description="Disordered" evidence="2">
    <location>
        <begin position="1"/>
        <end position="33"/>
    </location>
</feature>
<evidence type="ECO:0000256" key="1">
    <source>
        <dbReference type="ARBA" id="ARBA00023002"/>
    </source>
</evidence>
<gene>
    <name evidence="4" type="ORF">LCGC14_1638590</name>
</gene>
<dbReference type="EMBL" id="LAZR01013621">
    <property type="protein sequence ID" value="KKM21121.1"/>
    <property type="molecule type" value="Genomic_DNA"/>
</dbReference>
<dbReference type="PANTHER" id="PTHR43073">
    <property type="entry name" value="DIHYDROPYRIMIDINE DEHYDROGENASE [NADP(+)]"/>
    <property type="match status" value="1"/>
</dbReference>
<sequence length="301" mass="33476">STTMPKNGPSAKKDEGSKASSGPSGTEDEEGKEGIIYPEALDYLRRGGLLEYAPEKTCQMIEEAKKEINIPIIASINCQSPRLWSSFARQFEEAGADGLELNIYFLPIGLDSPGAEYEEYHLKILEEVKKAVSIPVAVKLMSQLTSIPYLGYKLARAGCDALVFFNWFVEPDIDLKNLKTRNVIGKGNFYQSLRWVALIAGRVDCDVSASGGVRKAEDVIKQILAGASAVQVCTIIYEQKFKVIKSLLNEVEVWMEKNKNATIDDFKGELSFKKQELTFKGVGEADAYFRAQYLKTFTRAK</sequence>
<feature type="non-terminal residue" evidence="4">
    <location>
        <position position="1"/>
    </location>
</feature>
<accession>A0A0F9I071</accession>
<reference evidence="4" key="1">
    <citation type="journal article" date="2015" name="Nature">
        <title>Complex archaea that bridge the gap between prokaryotes and eukaryotes.</title>
        <authorList>
            <person name="Spang A."/>
            <person name="Saw J.H."/>
            <person name="Jorgensen S.L."/>
            <person name="Zaremba-Niedzwiedzka K."/>
            <person name="Martijn J."/>
            <person name="Lind A.E."/>
            <person name="van Eijk R."/>
            <person name="Schleper C."/>
            <person name="Guy L."/>
            <person name="Ettema T.J."/>
        </authorList>
    </citation>
    <scope>NUCLEOTIDE SEQUENCE</scope>
</reference>
<dbReference type="AlphaFoldDB" id="A0A0F9I071"/>
<dbReference type="SUPFAM" id="SSF51395">
    <property type="entry name" value="FMN-linked oxidoreductases"/>
    <property type="match status" value="1"/>
</dbReference>
<dbReference type="GO" id="GO:0005737">
    <property type="term" value="C:cytoplasm"/>
    <property type="evidence" value="ECO:0007669"/>
    <property type="project" value="InterPro"/>
</dbReference>
<dbReference type="GO" id="GO:0006210">
    <property type="term" value="P:thymine catabolic process"/>
    <property type="evidence" value="ECO:0007669"/>
    <property type="project" value="TreeGrafter"/>
</dbReference>